<keyword evidence="3" id="KW-1185">Reference proteome</keyword>
<dbReference type="Gene3D" id="3.40.220.10">
    <property type="entry name" value="Leucine Aminopeptidase, subunit E, domain 1"/>
    <property type="match status" value="1"/>
</dbReference>
<feature type="domain" description="Microbial-type PARG catalytic" evidence="1">
    <location>
        <begin position="18"/>
        <end position="159"/>
    </location>
</feature>
<dbReference type="Proteomes" id="UP000317909">
    <property type="component" value="Chromosome"/>
</dbReference>
<dbReference type="RefSeq" id="WP_145435505.1">
    <property type="nucleotide sequence ID" value="NZ_CP036339.1"/>
</dbReference>
<proteinExistence type="predicted"/>
<dbReference type="PANTHER" id="PTHR35596:SF1">
    <property type="entry name" value="MICROBIAL-TYPE PARG CATALYTIC DOMAIN-CONTAINING PROTEIN"/>
    <property type="match status" value="1"/>
</dbReference>
<evidence type="ECO:0000313" key="3">
    <source>
        <dbReference type="Proteomes" id="UP000317909"/>
    </source>
</evidence>
<dbReference type="OrthoDB" id="9806181at2"/>
<dbReference type="PIRSF" id="PIRSF014899">
    <property type="entry name" value="UCP014899"/>
    <property type="match status" value="1"/>
</dbReference>
<dbReference type="KEGG" id="llh:I41_49560"/>
<evidence type="ECO:0000259" key="1">
    <source>
        <dbReference type="Pfam" id="PF10021"/>
    </source>
</evidence>
<dbReference type="SUPFAM" id="SSF52949">
    <property type="entry name" value="Macro domain-like"/>
    <property type="match status" value="1"/>
</dbReference>
<dbReference type="Pfam" id="PF10021">
    <property type="entry name" value="PARG_cat_microb"/>
    <property type="match status" value="1"/>
</dbReference>
<dbReference type="NCBIfam" id="TIGR02452">
    <property type="entry name" value="TIGR02452 family protein"/>
    <property type="match status" value="1"/>
</dbReference>
<sequence length="280" mass="30306">MPAADLKISRRTAAELSREAVTIVDQGGYRSPAGEWVDLRDQIARAREWTLAYPPDQLLPPTTTGRLATKIFVVNDTTLAAAQSLLAQGRRVVALNFAAPTHPGGGFLTGARAQEEYLARSSALYACLVDQPMYPFHKAAYTPFASDYAIYSPDVPVFRGDDRRLLDEPYAVSMVTCAAVQAARLPPDSRDQIEAAMRSRIHRILTLGLAHGHDAYVLGAWGCGAFGNDGEMIAGLFREALDGPFRGAFAGVIFAVTDWSDDLRMIGPFARQFGAASELG</sequence>
<dbReference type="InterPro" id="IPR012664">
    <property type="entry name" value="CHP02452"/>
</dbReference>
<dbReference type="InterPro" id="IPR019261">
    <property type="entry name" value="PARG_cat_microbial"/>
</dbReference>
<dbReference type="InterPro" id="IPR043472">
    <property type="entry name" value="Macro_dom-like"/>
</dbReference>
<dbReference type="EMBL" id="CP036339">
    <property type="protein sequence ID" value="QDT75714.1"/>
    <property type="molecule type" value="Genomic_DNA"/>
</dbReference>
<evidence type="ECO:0000313" key="2">
    <source>
        <dbReference type="EMBL" id="QDT75714.1"/>
    </source>
</evidence>
<accession>A0A517U502</accession>
<dbReference type="PANTHER" id="PTHR35596">
    <property type="entry name" value="DUF2263 DOMAIN-CONTAINING PROTEIN"/>
    <property type="match status" value="1"/>
</dbReference>
<protein>
    <recommendedName>
        <fullName evidence="1">Microbial-type PARG catalytic domain-containing protein</fullName>
    </recommendedName>
</protein>
<dbReference type="AlphaFoldDB" id="A0A517U502"/>
<organism evidence="2 3">
    <name type="scientific">Lacipirellula limnantheis</name>
    <dbReference type="NCBI Taxonomy" id="2528024"/>
    <lineage>
        <taxon>Bacteria</taxon>
        <taxon>Pseudomonadati</taxon>
        <taxon>Planctomycetota</taxon>
        <taxon>Planctomycetia</taxon>
        <taxon>Pirellulales</taxon>
        <taxon>Lacipirellulaceae</taxon>
        <taxon>Lacipirellula</taxon>
    </lineage>
</organism>
<gene>
    <name evidence="2" type="ORF">I41_49560</name>
</gene>
<name>A0A517U502_9BACT</name>
<reference evidence="2 3" key="1">
    <citation type="submission" date="2019-02" db="EMBL/GenBank/DDBJ databases">
        <title>Deep-cultivation of Planctomycetes and their phenomic and genomic characterization uncovers novel biology.</title>
        <authorList>
            <person name="Wiegand S."/>
            <person name="Jogler M."/>
            <person name="Boedeker C."/>
            <person name="Pinto D."/>
            <person name="Vollmers J."/>
            <person name="Rivas-Marin E."/>
            <person name="Kohn T."/>
            <person name="Peeters S.H."/>
            <person name="Heuer A."/>
            <person name="Rast P."/>
            <person name="Oberbeckmann S."/>
            <person name="Bunk B."/>
            <person name="Jeske O."/>
            <person name="Meyerdierks A."/>
            <person name="Storesund J.E."/>
            <person name="Kallscheuer N."/>
            <person name="Luecker S."/>
            <person name="Lage O.M."/>
            <person name="Pohl T."/>
            <person name="Merkel B.J."/>
            <person name="Hornburger P."/>
            <person name="Mueller R.-W."/>
            <person name="Bruemmer F."/>
            <person name="Labrenz M."/>
            <person name="Spormann A.M."/>
            <person name="Op den Camp H."/>
            <person name="Overmann J."/>
            <person name="Amann R."/>
            <person name="Jetten M.S.M."/>
            <person name="Mascher T."/>
            <person name="Medema M.H."/>
            <person name="Devos D.P."/>
            <person name="Kaster A.-K."/>
            <person name="Ovreas L."/>
            <person name="Rohde M."/>
            <person name="Galperin M.Y."/>
            <person name="Jogler C."/>
        </authorList>
    </citation>
    <scope>NUCLEOTIDE SEQUENCE [LARGE SCALE GENOMIC DNA]</scope>
    <source>
        <strain evidence="2 3">I41</strain>
    </source>
</reference>